<proteinExistence type="predicted"/>
<protein>
    <submittedName>
        <fullName evidence="2">Uncharacterized protein</fullName>
    </submittedName>
</protein>
<keyword evidence="3" id="KW-1185">Reference proteome</keyword>
<evidence type="ECO:0000256" key="1">
    <source>
        <dbReference type="SAM" id="Phobius"/>
    </source>
</evidence>
<name>A0ABT9VWR5_9BACI</name>
<keyword evidence="1" id="KW-0472">Membrane</keyword>
<evidence type="ECO:0000313" key="3">
    <source>
        <dbReference type="Proteomes" id="UP001235840"/>
    </source>
</evidence>
<accession>A0ABT9VWR5</accession>
<dbReference type="Pfam" id="PF22564">
    <property type="entry name" value="HAAS"/>
    <property type="match status" value="1"/>
</dbReference>
<feature type="transmembrane region" description="Helical" evidence="1">
    <location>
        <begin position="312"/>
        <end position="334"/>
    </location>
</feature>
<evidence type="ECO:0000313" key="2">
    <source>
        <dbReference type="EMBL" id="MDQ0165335.1"/>
    </source>
</evidence>
<organism evidence="2 3">
    <name type="scientific">Caldalkalibacillus horti</name>
    <dbReference type="NCBI Taxonomy" id="77523"/>
    <lineage>
        <taxon>Bacteria</taxon>
        <taxon>Bacillati</taxon>
        <taxon>Bacillota</taxon>
        <taxon>Bacilli</taxon>
        <taxon>Bacillales</taxon>
        <taxon>Bacillaceae</taxon>
        <taxon>Caldalkalibacillus</taxon>
    </lineage>
</organism>
<comment type="caution">
    <text evidence="2">The sequence shown here is derived from an EMBL/GenBank/DDBJ whole genome shotgun (WGS) entry which is preliminary data.</text>
</comment>
<feature type="transmembrane region" description="Helical" evidence="1">
    <location>
        <begin position="227"/>
        <end position="249"/>
    </location>
</feature>
<feature type="transmembrane region" description="Helical" evidence="1">
    <location>
        <begin position="122"/>
        <end position="144"/>
    </location>
</feature>
<feature type="transmembrane region" description="Helical" evidence="1">
    <location>
        <begin position="256"/>
        <end position="275"/>
    </location>
</feature>
<dbReference type="EMBL" id="JAUSTY010000004">
    <property type="protein sequence ID" value="MDQ0165335.1"/>
    <property type="molecule type" value="Genomic_DNA"/>
</dbReference>
<dbReference type="Proteomes" id="UP001235840">
    <property type="component" value="Unassembled WGS sequence"/>
</dbReference>
<keyword evidence="1" id="KW-1133">Transmembrane helix</keyword>
<dbReference type="RefSeq" id="WP_307392308.1">
    <property type="nucleotide sequence ID" value="NZ_BAAADK010000045.1"/>
</dbReference>
<feature type="transmembrane region" description="Helical" evidence="1">
    <location>
        <begin position="184"/>
        <end position="207"/>
    </location>
</feature>
<reference evidence="2 3" key="1">
    <citation type="submission" date="2023-07" db="EMBL/GenBank/DDBJ databases">
        <title>Genomic Encyclopedia of Type Strains, Phase IV (KMG-IV): sequencing the most valuable type-strain genomes for metagenomic binning, comparative biology and taxonomic classification.</title>
        <authorList>
            <person name="Goeker M."/>
        </authorList>
    </citation>
    <scope>NUCLEOTIDE SEQUENCE [LARGE SCALE GENOMIC DNA]</scope>
    <source>
        <strain evidence="2 3">DSM 12751</strain>
    </source>
</reference>
<keyword evidence="1" id="KW-0812">Transmembrane</keyword>
<sequence length="342" mass="38487">MELIDRYIYAVTERLPEKQRDEIKKELKGLIDEMLEERLAGHQIDQVTQEDVENVLQELGNPKELAAKYRGYDRYLIGPMFYGSYLSTLKVVLLSISILVTVMFAIDTFFASVGALEQLVSYFASIFTVGAQAFFWVTVIFAWMEYRQGNERSSLDNKKVGEWSLTELPQIPSEQAKIKMSEPIFGIFFAVLFTAISLYAVEWFGIWRFEEGSRSVISFLNAEAFHTYLPLIWGVAALGILKACVQIIARKRSTRLLGFNIIVSVVIVVLTAIIFSDSSIYNADFVQQMVSAGILSPAGEGYSTLSAIWDGVAGWTVVLVVIFTLIDLATDAYYTYRAKVIA</sequence>
<gene>
    <name evidence="2" type="ORF">J2S11_001235</name>
</gene>
<feature type="transmembrane region" description="Helical" evidence="1">
    <location>
        <begin position="91"/>
        <end position="116"/>
    </location>
</feature>